<dbReference type="Gene3D" id="1.10.1170.10">
    <property type="entry name" value="Inhibitor Of Apoptosis Protein (2mihbC-IAP-1), Chain A"/>
    <property type="match status" value="2"/>
</dbReference>
<dbReference type="Pfam" id="PF00653">
    <property type="entry name" value="BIR"/>
    <property type="match status" value="2"/>
</dbReference>
<feature type="compositionally biased region" description="Pro residues" evidence="3">
    <location>
        <begin position="787"/>
        <end position="803"/>
    </location>
</feature>
<sequence length="886" mass="96468">MNLHVLQARIDSFTKSKKSKGSSKGTSGLKWPHPSHFQATPETLAEAGFYFEPSPGDNDNVTCYMCNKQLSEWAEDDDPFEIHFEKCGKKCGWASVVCGIKGEQDKDDKFTFKDKNRLPTSKAMEKARLQTFTWENLWPHDNIDNHGANSKKMARAGFIYIPSSQGDDTASCAYCGVLLSGWEEEDDPMEEHRKRVMSSKTTCPMFPDIGADSLKASTSKSRSKSKAHNDLVMPTKDYDGPDDEEAPAPKASTSTKTPKKPKTSSRGAKTPAARARSSSRSRQTPADEHDEDEESEAPSRGVTPAPSKPQKPAASTHKRTRSRSKSVAPPQTDTEEEVSAPAPARTRTRAKSKGVAETDSDDQSTKAKVRARSKSKARVSVIPEDDAAEKGHGEDEGEQPRPTRTAKGKAASTQKPSASVATETPEEPPQPRTRKNSRAPKPKPVSTASTKTSQLEALGASTTKKLGGGHKRTASSASQTGKARAVSPPEEIDLAAAEDELDVVMQGTAPSPPPPPPPEKQSKVKSKSKPAPAVESEPNTDIEMVDPAPHAPIPTSKTNRPPLSRVPSTASKAPSSTGSEVSRSKVKALASRYESEEPASPPKPRSKTHQPSHPTTSQAPSNPVRPASRNATTAKPAVKPPSSNAGSSRSGSDRERRDVMQIVQISSDEEDEDGARTPSPKKPKKKLKKPTAQEEEKENKRGEAEQIKERERSEVQHVHEPVEPKKVDGQTEESKPFSKKAHPKENREEPKAAPAPIPPPPTDDVDMVETQPDSPHREVQIPVGRPVTPPPTTSTMPSFPPKTPFATGPKGQIIPPTPGFQFCPPLAKEPFVNLEVLSNEELDMTVEDWIRCQMNVEYEKFKRDGEDELAAFQNRAEEVRRTIEAL</sequence>
<dbReference type="Proteomes" id="UP001465976">
    <property type="component" value="Unassembled WGS sequence"/>
</dbReference>
<keyword evidence="5" id="KW-1185">Reference proteome</keyword>
<dbReference type="InterPro" id="IPR051190">
    <property type="entry name" value="Baculoviral_IAP"/>
</dbReference>
<feature type="compositionally biased region" description="Low complexity" evidence="3">
    <location>
        <begin position="304"/>
        <end position="315"/>
    </location>
</feature>
<feature type="compositionally biased region" description="Basic and acidic residues" evidence="3">
    <location>
        <begin position="691"/>
        <end position="736"/>
    </location>
</feature>
<reference evidence="4 5" key="1">
    <citation type="submission" date="2024-02" db="EMBL/GenBank/DDBJ databases">
        <title>A draft genome for the cacao thread blight pathogen Marasmius crinis-equi.</title>
        <authorList>
            <person name="Cohen S.P."/>
            <person name="Baruah I.K."/>
            <person name="Amoako-Attah I."/>
            <person name="Bukari Y."/>
            <person name="Meinhardt L.W."/>
            <person name="Bailey B.A."/>
        </authorList>
    </citation>
    <scope>NUCLEOTIDE SEQUENCE [LARGE SCALE GENOMIC DNA]</scope>
    <source>
        <strain evidence="4 5">GH-76</strain>
    </source>
</reference>
<feature type="compositionally biased region" description="Polar residues" evidence="3">
    <location>
        <begin position="446"/>
        <end position="464"/>
    </location>
</feature>
<feature type="compositionally biased region" description="Basic and acidic residues" evidence="3">
    <location>
        <begin position="388"/>
        <end position="401"/>
    </location>
</feature>
<dbReference type="CDD" id="cd00022">
    <property type="entry name" value="BIR"/>
    <property type="match status" value="2"/>
</dbReference>
<dbReference type="EMBL" id="JBAHYK010000292">
    <property type="protein sequence ID" value="KAL0575581.1"/>
    <property type="molecule type" value="Genomic_DNA"/>
</dbReference>
<evidence type="ECO:0000313" key="4">
    <source>
        <dbReference type="EMBL" id="KAL0575581.1"/>
    </source>
</evidence>
<feature type="compositionally biased region" description="Pro residues" evidence="3">
    <location>
        <begin position="753"/>
        <end position="762"/>
    </location>
</feature>
<dbReference type="SMART" id="SM00238">
    <property type="entry name" value="BIR"/>
    <property type="match status" value="2"/>
</dbReference>
<accession>A0ABR3FJU0</accession>
<protein>
    <recommendedName>
        <fullName evidence="6">BIR-domain-containing protein</fullName>
    </recommendedName>
</protein>
<feature type="compositionally biased region" description="Pro residues" evidence="3">
    <location>
        <begin position="510"/>
        <end position="519"/>
    </location>
</feature>
<feature type="compositionally biased region" description="Basic residues" evidence="3">
    <location>
        <begin position="367"/>
        <end position="377"/>
    </location>
</feature>
<evidence type="ECO:0000256" key="1">
    <source>
        <dbReference type="ARBA" id="ARBA00022723"/>
    </source>
</evidence>
<dbReference type="PANTHER" id="PTHR46771:SF5">
    <property type="entry name" value="DETERIN"/>
    <property type="match status" value="1"/>
</dbReference>
<feature type="compositionally biased region" description="Polar residues" evidence="3">
    <location>
        <begin position="611"/>
        <end position="621"/>
    </location>
</feature>
<name>A0ABR3FJU0_9AGAR</name>
<feature type="compositionally biased region" description="Polar residues" evidence="3">
    <location>
        <begin position="411"/>
        <end position="421"/>
    </location>
</feature>
<keyword evidence="1" id="KW-0479">Metal-binding</keyword>
<dbReference type="PANTHER" id="PTHR46771">
    <property type="entry name" value="DETERIN"/>
    <property type="match status" value="1"/>
</dbReference>
<evidence type="ECO:0000256" key="2">
    <source>
        <dbReference type="ARBA" id="ARBA00022833"/>
    </source>
</evidence>
<organism evidence="4 5">
    <name type="scientific">Marasmius crinis-equi</name>
    <dbReference type="NCBI Taxonomy" id="585013"/>
    <lineage>
        <taxon>Eukaryota</taxon>
        <taxon>Fungi</taxon>
        <taxon>Dikarya</taxon>
        <taxon>Basidiomycota</taxon>
        <taxon>Agaricomycotina</taxon>
        <taxon>Agaricomycetes</taxon>
        <taxon>Agaricomycetidae</taxon>
        <taxon>Agaricales</taxon>
        <taxon>Marasmiineae</taxon>
        <taxon>Marasmiaceae</taxon>
        <taxon>Marasmius</taxon>
    </lineage>
</organism>
<evidence type="ECO:0008006" key="6">
    <source>
        <dbReference type="Google" id="ProtNLM"/>
    </source>
</evidence>
<feature type="compositionally biased region" description="Low complexity" evidence="3">
    <location>
        <begin position="272"/>
        <end position="282"/>
    </location>
</feature>
<feature type="compositionally biased region" description="Acidic residues" evidence="3">
    <location>
        <begin position="490"/>
        <end position="502"/>
    </location>
</feature>
<feature type="compositionally biased region" description="Basic residues" evidence="3">
    <location>
        <begin position="679"/>
        <end position="689"/>
    </location>
</feature>
<feature type="compositionally biased region" description="Basic residues" evidence="3">
    <location>
        <begin position="432"/>
        <end position="441"/>
    </location>
</feature>
<proteinExistence type="predicted"/>
<dbReference type="SUPFAM" id="SSF57924">
    <property type="entry name" value="Inhibitor of apoptosis (IAP) repeat"/>
    <property type="match status" value="2"/>
</dbReference>
<evidence type="ECO:0000313" key="5">
    <source>
        <dbReference type="Proteomes" id="UP001465976"/>
    </source>
</evidence>
<comment type="caution">
    <text evidence="4">The sequence shown here is derived from an EMBL/GenBank/DDBJ whole genome shotgun (WGS) entry which is preliminary data.</text>
</comment>
<feature type="compositionally biased region" description="Polar residues" evidence="3">
    <location>
        <begin position="555"/>
        <end position="581"/>
    </location>
</feature>
<gene>
    <name evidence="4" type="ORF">V5O48_006397</name>
</gene>
<evidence type="ECO:0000256" key="3">
    <source>
        <dbReference type="SAM" id="MobiDB-lite"/>
    </source>
</evidence>
<feature type="region of interest" description="Disordered" evidence="3">
    <location>
        <begin position="185"/>
        <end position="819"/>
    </location>
</feature>
<feature type="region of interest" description="Disordered" evidence="3">
    <location>
        <begin position="14"/>
        <end position="34"/>
    </location>
</feature>
<keyword evidence="2" id="KW-0862">Zinc</keyword>
<dbReference type="InterPro" id="IPR001370">
    <property type="entry name" value="BIR_rpt"/>
</dbReference>
<dbReference type="PROSITE" id="PS50143">
    <property type="entry name" value="BIR_REPEAT_2"/>
    <property type="match status" value="2"/>
</dbReference>